<evidence type="ECO:0000256" key="3">
    <source>
        <dbReference type="ARBA" id="ARBA00006506"/>
    </source>
</evidence>
<reference evidence="9 10" key="1">
    <citation type="submission" date="2016-10" db="EMBL/GenBank/DDBJ databases">
        <authorList>
            <person name="de Groot N.N."/>
        </authorList>
    </citation>
    <scope>NUCLEOTIDE SEQUENCE [LARGE SCALE GENOMIC DNA]</scope>
    <source>
        <strain evidence="9 10">JCM 11308</strain>
    </source>
</reference>
<sequence length="241" mass="25628">MTLTDHQPPEWLRRVATLPPSDGNAVNPVLLRRTPAGVSARDAAVLVLFGGSAEADPIAVGGLPEDADVLLTQRASTLRQHGGQIAFPGGAADPGDNGPVGTALREAQEETGLEPDGVRTIAVLPGIFVPPSGFDVTPVVGYWDRPSPVRAVDQGETERVARVPMRSLLDPDNRFVVKHRLGYQGPAFLVDDMLVWGFTAGVLAGLIAVSGWEIDWDRGDVRDLEVALAEVEAGVVEVHER</sequence>
<keyword evidence="6" id="KW-0460">Magnesium</keyword>
<name>A0A1G6N2X3_9NOCA</name>
<evidence type="ECO:0000256" key="5">
    <source>
        <dbReference type="ARBA" id="ARBA00022801"/>
    </source>
</evidence>
<dbReference type="AlphaFoldDB" id="A0A1G6N2X3"/>
<dbReference type="GO" id="GO:0000287">
    <property type="term" value="F:magnesium ion binding"/>
    <property type="evidence" value="ECO:0007669"/>
    <property type="project" value="InterPro"/>
</dbReference>
<keyword evidence="5" id="KW-0378">Hydrolase</keyword>
<dbReference type="EMBL" id="FNAB01000001">
    <property type="protein sequence ID" value="SDC61767.1"/>
    <property type="molecule type" value="Genomic_DNA"/>
</dbReference>
<dbReference type="PANTHER" id="PTHR12992:SF11">
    <property type="entry name" value="MITOCHONDRIAL COENZYME A DIPHOSPHATASE NUDT8"/>
    <property type="match status" value="1"/>
</dbReference>
<dbReference type="STRING" id="168276.SAMN05444580_101392"/>
<dbReference type="GO" id="GO:0030145">
    <property type="term" value="F:manganese ion binding"/>
    <property type="evidence" value="ECO:0007669"/>
    <property type="project" value="InterPro"/>
</dbReference>
<gene>
    <name evidence="9" type="ORF">SAMN05444580_101392</name>
</gene>
<keyword evidence="7" id="KW-0464">Manganese</keyword>
<dbReference type="PROSITE" id="PS01293">
    <property type="entry name" value="NUDIX_COA"/>
    <property type="match status" value="1"/>
</dbReference>
<dbReference type="Pfam" id="PF00293">
    <property type="entry name" value="NUDIX"/>
    <property type="match status" value="1"/>
</dbReference>
<dbReference type="GO" id="GO:0010945">
    <property type="term" value="F:coenzyme A diphosphatase activity"/>
    <property type="evidence" value="ECO:0007669"/>
    <property type="project" value="InterPro"/>
</dbReference>
<evidence type="ECO:0000313" key="10">
    <source>
        <dbReference type="Proteomes" id="UP000199417"/>
    </source>
</evidence>
<evidence type="ECO:0000256" key="2">
    <source>
        <dbReference type="ARBA" id="ARBA00001946"/>
    </source>
</evidence>
<evidence type="ECO:0000256" key="4">
    <source>
        <dbReference type="ARBA" id="ARBA00022723"/>
    </source>
</evidence>
<dbReference type="InterPro" id="IPR000059">
    <property type="entry name" value="NUDIX_hydrolase_NudL_CS"/>
</dbReference>
<keyword evidence="10" id="KW-1185">Reference proteome</keyword>
<accession>A0A1G6N2X3</accession>
<comment type="cofactor">
    <cofactor evidence="2">
        <name>Mg(2+)</name>
        <dbReference type="ChEBI" id="CHEBI:18420"/>
    </cofactor>
</comment>
<organism evidence="9 10">
    <name type="scientific">Rhodococcus tukisamuensis</name>
    <dbReference type="NCBI Taxonomy" id="168276"/>
    <lineage>
        <taxon>Bacteria</taxon>
        <taxon>Bacillati</taxon>
        <taxon>Actinomycetota</taxon>
        <taxon>Actinomycetes</taxon>
        <taxon>Mycobacteriales</taxon>
        <taxon>Nocardiaceae</taxon>
        <taxon>Rhodococcus</taxon>
    </lineage>
</organism>
<dbReference type="PROSITE" id="PS51462">
    <property type="entry name" value="NUDIX"/>
    <property type="match status" value="1"/>
</dbReference>
<dbReference type="InterPro" id="IPR015797">
    <property type="entry name" value="NUDIX_hydrolase-like_dom_sf"/>
</dbReference>
<evidence type="ECO:0000313" key="9">
    <source>
        <dbReference type="EMBL" id="SDC61767.1"/>
    </source>
</evidence>
<evidence type="ECO:0000256" key="1">
    <source>
        <dbReference type="ARBA" id="ARBA00001936"/>
    </source>
</evidence>
<dbReference type="CDD" id="cd03426">
    <property type="entry name" value="NUDIX_CoAse_Nudt7"/>
    <property type="match status" value="1"/>
</dbReference>
<proteinExistence type="inferred from homology"/>
<dbReference type="GO" id="GO:0009132">
    <property type="term" value="P:nucleoside diphosphate metabolic process"/>
    <property type="evidence" value="ECO:0007669"/>
    <property type="project" value="InterPro"/>
</dbReference>
<feature type="domain" description="Nudix hydrolase" evidence="8">
    <location>
        <begin position="39"/>
        <end position="189"/>
    </location>
</feature>
<dbReference type="SUPFAM" id="SSF55811">
    <property type="entry name" value="Nudix"/>
    <property type="match status" value="1"/>
</dbReference>
<comment type="cofactor">
    <cofactor evidence="1">
        <name>Mn(2+)</name>
        <dbReference type="ChEBI" id="CHEBI:29035"/>
    </cofactor>
</comment>
<comment type="similarity">
    <text evidence="3">Belongs to the Nudix hydrolase family. PCD1 subfamily.</text>
</comment>
<dbReference type="Proteomes" id="UP000199417">
    <property type="component" value="Unassembled WGS sequence"/>
</dbReference>
<evidence type="ECO:0000259" key="8">
    <source>
        <dbReference type="PROSITE" id="PS51462"/>
    </source>
</evidence>
<dbReference type="RefSeq" id="WP_072845444.1">
    <property type="nucleotide sequence ID" value="NZ_FNAB01000001.1"/>
</dbReference>
<keyword evidence="4" id="KW-0479">Metal-binding</keyword>
<dbReference type="PANTHER" id="PTHR12992">
    <property type="entry name" value="NUDIX HYDROLASE"/>
    <property type="match status" value="1"/>
</dbReference>
<evidence type="ECO:0000256" key="6">
    <source>
        <dbReference type="ARBA" id="ARBA00022842"/>
    </source>
</evidence>
<dbReference type="InterPro" id="IPR045121">
    <property type="entry name" value="CoAse"/>
</dbReference>
<dbReference type="Gene3D" id="3.90.79.10">
    <property type="entry name" value="Nucleoside Triphosphate Pyrophosphohydrolase"/>
    <property type="match status" value="1"/>
</dbReference>
<protein>
    <submittedName>
        <fullName evidence="9">ADP-ribose pyrophosphatase YjhB, NUDIX family</fullName>
    </submittedName>
</protein>
<dbReference type="InterPro" id="IPR000086">
    <property type="entry name" value="NUDIX_hydrolase_dom"/>
</dbReference>
<evidence type="ECO:0000256" key="7">
    <source>
        <dbReference type="ARBA" id="ARBA00023211"/>
    </source>
</evidence>